<dbReference type="OMA" id="NNHANQE"/>
<evidence type="ECO:0000256" key="1">
    <source>
        <dbReference type="SAM" id="MobiDB-lite"/>
    </source>
</evidence>
<name>D2VEP5_NAEGR</name>
<dbReference type="Proteomes" id="UP000006671">
    <property type="component" value="Unassembled WGS sequence"/>
</dbReference>
<keyword evidence="3" id="KW-1185">Reference proteome</keyword>
<dbReference type="EMBL" id="GG738867">
    <property type="protein sequence ID" value="EFC44542.1"/>
    <property type="molecule type" value="Genomic_DNA"/>
</dbReference>
<feature type="compositionally biased region" description="Low complexity" evidence="1">
    <location>
        <begin position="56"/>
        <end position="65"/>
    </location>
</feature>
<proteinExistence type="predicted"/>
<reference evidence="2 3" key="1">
    <citation type="journal article" date="2010" name="Cell">
        <title>The genome of Naegleria gruberi illuminates early eukaryotic versatility.</title>
        <authorList>
            <person name="Fritz-Laylin L.K."/>
            <person name="Prochnik S.E."/>
            <person name="Ginger M.L."/>
            <person name="Dacks J.B."/>
            <person name="Carpenter M.L."/>
            <person name="Field M.C."/>
            <person name="Kuo A."/>
            <person name="Paredez A."/>
            <person name="Chapman J."/>
            <person name="Pham J."/>
            <person name="Shu S."/>
            <person name="Neupane R."/>
            <person name="Cipriano M."/>
            <person name="Mancuso J."/>
            <person name="Tu H."/>
            <person name="Salamov A."/>
            <person name="Lindquist E."/>
            <person name="Shapiro H."/>
            <person name="Lucas S."/>
            <person name="Grigoriev I.V."/>
            <person name="Cande W.Z."/>
            <person name="Fulton C."/>
            <person name="Rokhsar D.S."/>
            <person name="Dawson S.C."/>
        </authorList>
    </citation>
    <scope>NUCLEOTIDE SEQUENCE [LARGE SCALE GENOMIC DNA]</scope>
    <source>
        <strain evidence="2 3">NEG-M</strain>
    </source>
</reference>
<dbReference type="VEuPathDB" id="AmoebaDB:NAEGRDRAFT_67346"/>
<dbReference type="AlphaFoldDB" id="D2VEP5"/>
<dbReference type="RefSeq" id="XP_002677286.1">
    <property type="nucleotide sequence ID" value="XM_002677240.1"/>
</dbReference>
<dbReference type="GeneID" id="8848565"/>
<gene>
    <name evidence="2" type="ORF">NAEGRDRAFT_67346</name>
</gene>
<dbReference type="OrthoDB" id="18412at2759"/>
<sequence>MWLLVETQQFVINNSEDISEPTPSDSSSIAIIPSATSSNITNTSGDDNNQQQHQESITSSSSSSSSSTIILNNSFLHEAPLNVNLTELNSALSRIVKGRHVLFSCFEYLLSNQLIKKAKDEQELKEKESILYNELFPIFQNCCDKSFIISHKIPITPQIIHEEKTNLKKICEKHLNSNNFITLCKLIDAIEKNTDYIHSITCFNGKKSLSHSDYKKYDDLRRVFATDNEKTKINIKIEIKLNTPVHIHLTKCEFAPPLIENKKRKARQLTNLEEEMLSNNDENGSFFHIKKKKVEKYGPRRLKIPDDLAIKKEQLEYIGESSMLKNRLKNERLQKMLLEVDANYDREQVLDFFLETEPEFLIFCEELLYIMGRRDDNDLKQIHEVNAKYEQMKQNKQ</sequence>
<evidence type="ECO:0000313" key="3">
    <source>
        <dbReference type="Proteomes" id="UP000006671"/>
    </source>
</evidence>
<protein>
    <submittedName>
        <fullName evidence="2">Predicted protein</fullName>
    </submittedName>
</protein>
<accession>D2VEP5</accession>
<evidence type="ECO:0000313" key="2">
    <source>
        <dbReference type="EMBL" id="EFC44542.1"/>
    </source>
</evidence>
<feature type="region of interest" description="Disordered" evidence="1">
    <location>
        <begin position="37"/>
        <end position="65"/>
    </location>
</feature>
<dbReference type="KEGG" id="ngr:NAEGRDRAFT_67346"/>
<dbReference type="InParanoid" id="D2VEP5"/>
<feature type="compositionally biased region" description="Polar residues" evidence="1">
    <location>
        <begin position="45"/>
        <end position="55"/>
    </location>
</feature>
<organism evidence="3">
    <name type="scientific">Naegleria gruberi</name>
    <name type="common">Amoeba</name>
    <dbReference type="NCBI Taxonomy" id="5762"/>
    <lineage>
        <taxon>Eukaryota</taxon>
        <taxon>Discoba</taxon>
        <taxon>Heterolobosea</taxon>
        <taxon>Tetramitia</taxon>
        <taxon>Eutetramitia</taxon>
        <taxon>Vahlkampfiidae</taxon>
        <taxon>Naegleria</taxon>
    </lineage>
</organism>